<proteinExistence type="inferred from homology"/>
<evidence type="ECO:0000259" key="16">
    <source>
        <dbReference type="PROSITE" id="PS51195"/>
    </source>
</evidence>
<evidence type="ECO:0000259" key="14">
    <source>
        <dbReference type="PROSITE" id="PS51192"/>
    </source>
</evidence>
<protein>
    <recommendedName>
        <fullName evidence="2">RNA helicase</fullName>
        <ecNumber evidence="2">3.6.4.13</ecNumber>
    </recommendedName>
</protein>
<evidence type="ECO:0000313" key="18">
    <source>
        <dbReference type="Proteomes" id="UP000094565"/>
    </source>
</evidence>
<dbReference type="OrthoDB" id="196131at2759"/>
<dbReference type="GO" id="GO:0016787">
    <property type="term" value="F:hydrolase activity"/>
    <property type="evidence" value="ECO:0007669"/>
    <property type="project" value="UniProtKB-KW"/>
</dbReference>
<keyword evidence="7" id="KW-0507">mRNA processing</keyword>
<name>A0A1B2JGA7_PICPA</name>
<evidence type="ECO:0000256" key="3">
    <source>
        <dbReference type="ARBA" id="ARBA00022741"/>
    </source>
</evidence>
<keyword evidence="3 12" id="KW-0547">Nucleotide-binding</keyword>
<evidence type="ECO:0000256" key="13">
    <source>
        <dbReference type="SAM" id="MobiDB-lite"/>
    </source>
</evidence>
<dbReference type="SMART" id="SM00490">
    <property type="entry name" value="HELICc"/>
    <property type="match status" value="1"/>
</dbReference>
<gene>
    <name evidence="17" type="ORF">ATY40_BA7503905</name>
</gene>
<sequence>MELSLEEKKRKRLEKLALWKKKKEKEEQEKNLNTPQIEEPPAKKVKGFAIKKNNHSGRHIQKNAKGLRLFSDQEEESEQKKRNTSFVNGAQKSRKGSTYDKEPETDLDSLLDELKSNPHKLVTENQKTQNVIIEETHENDASIYDSQDDAQALLETLKNKNKKVIKFIEPSTEPFEKQFYTEPESISSLPETDVQAIRAIHNIKIRGKHNQRPITEWCQLALPQQFMSVIEDLKYEAPTPIQSEALPNLMSGKDLIGIAKTGSGKTLAFLLPMFRQIISQPDPGSGEGPIGVILTPTRELALQIFKECKPFMKSLNLKGICVYGGASISQQISDIKKRVHFAVCTPGRLIDLLTANSGRVTNLSRTSYLVLDEADRMFDMGFEPQVMKIIPNTRADRQTLVFSATFPPKMEALAKKVLNNPLEVIVGEKSVVADTITQKVLVIDPQERFKKLLELLGTFKSKDPTGKVLVFVERQDSADVLLTNLLKRGYNAQSLHGGKEQMDRDFIIQDFKTGNSDVLVATSVAARGLDVKRLNLVINYDSPNHMEDYVHRVGRTGRAGSTGEAVTFLTAKDYRAAYDVSRALKVSKQLVPNDVQAVANVFVEQLKTGSAKRGSGYGGKGLEKLQEGRELKRQLEKSTYGDEAVTAEPKKENTQVATATPPPLDQPVEEFKVLFGSEPSGNGTTQFHATIEINDLPQQVRWTMTNRVNISDIIEASNASITSKGRFYPSGKAPSEGEDPKLYLLIEADSEASVNKAVSLFKGKMIGALLQETKDKSKGRYTIT</sequence>
<dbReference type="SMART" id="SM00487">
    <property type="entry name" value="DEXDc"/>
    <property type="match status" value="1"/>
</dbReference>
<dbReference type="Pfam" id="PF00271">
    <property type="entry name" value="Helicase_C"/>
    <property type="match status" value="1"/>
</dbReference>
<organism evidence="17 18">
    <name type="scientific">Komagataella pastoris</name>
    <name type="common">Yeast</name>
    <name type="synonym">Pichia pastoris</name>
    <dbReference type="NCBI Taxonomy" id="4922"/>
    <lineage>
        <taxon>Eukaryota</taxon>
        <taxon>Fungi</taxon>
        <taxon>Dikarya</taxon>
        <taxon>Ascomycota</taxon>
        <taxon>Saccharomycotina</taxon>
        <taxon>Pichiomycetes</taxon>
        <taxon>Pichiales</taxon>
        <taxon>Pichiaceae</taxon>
        <taxon>Komagataella</taxon>
    </lineage>
</organism>
<dbReference type="GO" id="GO:0003724">
    <property type="term" value="F:RNA helicase activity"/>
    <property type="evidence" value="ECO:0007669"/>
    <property type="project" value="UniProtKB-EC"/>
</dbReference>
<evidence type="ECO:0000259" key="15">
    <source>
        <dbReference type="PROSITE" id="PS51194"/>
    </source>
</evidence>
<evidence type="ECO:0000256" key="6">
    <source>
        <dbReference type="ARBA" id="ARBA00022840"/>
    </source>
</evidence>
<evidence type="ECO:0000256" key="8">
    <source>
        <dbReference type="ARBA" id="ARBA00023242"/>
    </source>
</evidence>
<dbReference type="PROSITE" id="PS51195">
    <property type="entry name" value="Q_MOTIF"/>
    <property type="match status" value="1"/>
</dbReference>
<dbReference type="PROSITE" id="PS00039">
    <property type="entry name" value="DEAD_ATP_HELICASE"/>
    <property type="match status" value="1"/>
</dbReference>
<feature type="region of interest" description="Disordered" evidence="13">
    <location>
        <begin position="14"/>
        <end position="105"/>
    </location>
</feature>
<dbReference type="EMBL" id="CP014586">
    <property type="protein sequence ID" value="ANZ77060.1"/>
    <property type="molecule type" value="Genomic_DNA"/>
</dbReference>
<dbReference type="AlphaFoldDB" id="A0A1B2JGA7"/>
<keyword evidence="18" id="KW-1185">Reference proteome</keyword>
<reference evidence="17 18" key="1">
    <citation type="submission" date="2016-02" db="EMBL/GenBank/DDBJ databases">
        <title>Comparative genomic and transcriptomic foundation for Pichia pastoris.</title>
        <authorList>
            <person name="Love K.R."/>
            <person name="Shah K.A."/>
            <person name="Whittaker C.A."/>
            <person name="Wu J."/>
            <person name="Bartlett M.C."/>
            <person name="Ma D."/>
            <person name="Leeson R.L."/>
            <person name="Priest M."/>
            <person name="Young S.K."/>
            <person name="Love J.C."/>
        </authorList>
    </citation>
    <scope>NUCLEOTIDE SEQUENCE [LARGE SCALE GENOMIC DNA]</scope>
    <source>
        <strain evidence="17 18">ATCC 28485</strain>
    </source>
</reference>
<dbReference type="InterPro" id="IPR001650">
    <property type="entry name" value="Helicase_C-like"/>
</dbReference>
<accession>A0A1B2JGA7</accession>
<dbReference type="GO" id="GO:0003676">
    <property type="term" value="F:nucleic acid binding"/>
    <property type="evidence" value="ECO:0007669"/>
    <property type="project" value="InterPro"/>
</dbReference>
<dbReference type="InterPro" id="IPR014001">
    <property type="entry name" value="Helicase_ATP-bd"/>
</dbReference>
<dbReference type="Pfam" id="PF00270">
    <property type="entry name" value="DEAD"/>
    <property type="match status" value="1"/>
</dbReference>
<dbReference type="InterPro" id="IPR014014">
    <property type="entry name" value="RNA_helicase_DEAD_Q_motif"/>
</dbReference>
<keyword evidence="6 12" id="KW-0067">ATP-binding</keyword>
<feature type="compositionally biased region" description="Basic residues" evidence="13">
    <location>
        <begin position="52"/>
        <end position="62"/>
    </location>
</feature>
<dbReference type="EC" id="3.6.4.13" evidence="2"/>
<dbReference type="SUPFAM" id="SSF52540">
    <property type="entry name" value="P-loop containing nucleoside triphosphate hydrolases"/>
    <property type="match status" value="1"/>
</dbReference>
<evidence type="ECO:0000256" key="10">
    <source>
        <dbReference type="ARBA" id="ARBA00047984"/>
    </source>
</evidence>
<dbReference type="PROSITE" id="PS51192">
    <property type="entry name" value="HELICASE_ATP_BIND_1"/>
    <property type="match status" value="1"/>
</dbReference>
<evidence type="ECO:0000256" key="2">
    <source>
        <dbReference type="ARBA" id="ARBA00012552"/>
    </source>
</evidence>
<comment type="subcellular location">
    <subcellularLocation>
        <location evidence="1">Nucleus</location>
    </subcellularLocation>
</comment>
<feature type="domain" description="Helicase ATP-binding" evidence="14">
    <location>
        <begin position="246"/>
        <end position="424"/>
    </location>
</feature>
<dbReference type="GO" id="GO:0005524">
    <property type="term" value="F:ATP binding"/>
    <property type="evidence" value="ECO:0007669"/>
    <property type="project" value="UniProtKB-KW"/>
</dbReference>
<evidence type="ECO:0000256" key="9">
    <source>
        <dbReference type="ARBA" id="ARBA00038511"/>
    </source>
</evidence>
<keyword evidence="7" id="KW-0508">mRNA splicing</keyword>
<dbReference type="InterPro" id="IPR056149">
    <property type="entry name" value="PRP5/DDX46/KHDC4_KH"/>
</dbReference>
<evidence type="ECO:0000256" key="1">
    <source>
        <dbReference type="ARBA" id="ARBA00004123"/>
    </source>
</evidence>
<comment type="similarity">
    <text evidence="9">Belongs to the DEAD box helicase family. DDX46/PRP5 subfamily.</text>
</comment>
<keyword evidence="5 12" id="KW-0347">Helicase</keyword>
<feature type="domain" description="DEAD-box RNA helicase Q" evidence="16">
    <location>
        <begin position="215"/>
        <end position="243"/>
    </location>
</feature>
<dbReference type="CDD" id="cd18787">
    <property type="entry name" value="SF2_C_DEAD"/>
    <property type="match status" value="1"/>
</dbReference>
<dbReference type="Gene3D" id="3.40.50.300">
    <property type="entry name" value="P-loop containing nucleotide triphosphate hydrolases"/>
    <property type="match status" value="2"/>
</dbReference>
<dbReference type="FunFam" id="3.40.50.300:FF:000079">
    <property type="entry name" value="probable ATP-dependent RNA helicase DDX17"/>
    <property type="match status" value="1"/>
</dbReference>
<keyword evidence="4 12" id="KW-0378">Hydrolase</keyword>
<dbReference type="Proteomes" id="UP000094565">
    <property type="component" value="Chromosome 3"/>
</dbReference>
<dbReference type="GO" id="GO:0008380">
    <property type="term" value="P:RNA splicing"/>
    <property type="evidence" value="ECO:0007669"/>
    <property type="project" value="UniProtKB-KW"/>
</dbReference>
<evidence type="ECO:0000256" key="11">
    <source>
        <dbReference type="PROSITE-ProRule" id="PRU00552"/>
    </source>
</evidence>
<dbReference type="InterPro" id="IPR027417">
    <property type="entry name" value="P-loop_NTPase"/>
</dbReference>
<dbReference type="InterPro" id="IPR011545">
    <property type="entry name" value="DEAD/DEAH_box_helicase_dom"/>
</dbReference>
<feature type="region of interest" description="Disordered" evidence="13">
    <location>
        <begin position="636"/>
        <end position="663"/>
    </location>
</feature>
<dbReference type="InterPro" id="IPR000629">
    <property type="entry name" value="RNA-helicase_DEAD-box_CS"/>
</dbReference>
<dbReference type="PANTHER" id="PTHR47958">
    <property type="entry name" value="ATP-DEPENDENT RNA HELICASE DBP3"/>
    <property type="match status" value="1"/>
</dbReference>
<feature type="short sequence motif" description="Q motif" evidence="11">
    <location>
        <begin position="215"/>
        <end position="243"/>
    </location>
</feature>
<evidence type="ECO:0000256" key="7">
    <source>
        <dbReference type="ARBA" id="ARBA00023187"/>
    </source>
</evidence>
<feature type="domain" description="Helicase C-terminal" evidence="15">
    <location>
        <begin position="451"/>
        <end position="599"/>
    </location>
</feature>
<feature type="compositionally biased region" description="Basic residues" evidence="13">
    <location>
        <begin position="14"/>
        <end position="23"/>
    </location>
</feature>
<evidence type="ECO:0000256" key="5">
    <source>
        <dbReference type="ARBA" id="ARBA00022806"/>
    </source>
</evidence>
<dbReference type="Pfam" id="PF23469">
    <property type="entry name" value="KH_12"/>
    <property type="match status" value="1"/>
</dbReference>
<evidence type="ECO:0000256" key="12">
    <source>
        <dbReference type="RuleBase" id="RU000492"/>
    </source>
</evidence>
<dbReference type="GO" id="GO:0005634">
    <property type="term" value="C:nucleus"/>
    <property type="evidence" value="ECO:0007669"/>
    <property type="project" value="UniProtKB-SubCell"/>
</dbReference>
<evidence type="ECO:0000256" key="4">
    <source>
        <dbReference type="ARBA" id="ARBA00022801"/>
    </source>
</evidence>
<dbReference type="PROSITE" id="PS51194">
    <property type="entry name" value="HELICASE_CTER"/>
    <property type="match status" value="1"/>
</dbReference>
<evidence type="ECO:0000313" key="17">
    <source>
        <dbReference type="EMBL" id="ANZ77060.1"/>
    </source>
</evidence>
<comment type="catalytic activity">
    <reaction evidence="10">
        <text>ATP + H2O = ADP + phosphate + H(+)</text>
        <dbReference type="Rhea" id="RHEA:13065"/>
        <dbReference type="ChEBI" id="CHEBI:15377"/>
        <dbReference type="ChEBI" id="CHEBI:15378"/>
        <dbReference type="ChEBI" id="CHEBI:30616"/>
        <dbReference type="ChEBI" id="CHEBI:43474"/>
        <dbReference type="ChEBI" id="CHEBI:456216"/>
        <dbReference type="EC" id="3.6.4.13"/>
    </reaction>
</comment>
<keyword evidence="8" id="KW-0539">Nucleus</keyword>